<keyword evidence="10" id="KW-1185">Reference proteome</keyword>
<evidence type="ECO:0000256" key="7">
    <source>
        <dbReference type="SAM" id="Phobius"/>
    </source>
</evidence>
<dbReference type="Proteomes" id="UP000053091">
    <property type="component" value="Unassembled WGS sequence"/>
</dbReference>
<evidence type="ECO:0000313" key="9">
    <source>
        <dbReference type="EMBL" id="GAP43887.1"/>
    </source>
</evidence>
<dbReference type="PRINTS" id="PR00421">
    <property type="entry name" value="THIOREDOXIN"/>
</dbReference>
<dbReference type="Pfam" id="PF00085">
    <property type="entry name" value="Thioredoxin"/>
    <property type="match status" value="1"/>
</dbReference>
<organism evidence="9">
    <name type="scientific">Lentimicrobium saccharophilum</name>
    <dbReference type="NCBI Taxonomy" id="1678841"/>
    <lineage>
        <taxon>Bacteria</taxon>
        <taxon>Pseudomonadati</taxon>
        <taxon>Bacteroidota</taxon>
        <taxon>Bacteroidia</taxon>
        <taxon>Bacteroidales</taxon>
        <taxon>Lentimicrobiaceae</taxon>
        <taxon>Lentimicrobium</taxon>
    </lineage>
</organism>
<evidence type="ECO:0000256" key="4">
    <source>
        <dbReference type="ARBA" id="ARBA00023157"/>
    </source>
</evidence>
<dbReference type="SUPFAM" id="SSF52833">
    <property type="entry name" value="Thioredoxin-like"/>
    <property type="match status" value="1"/>
</dbReference>
<feature type="domain" description="Thioredoxin" evidence="8">
    <location>
        <begin position="26"/>
        <end position="139"/>
    </location>
</feature>
<dbReference type="Gene3D" id="3.40.30.10">
    <property type="entry name" value="Glutaredoxin"/>
    <property type="match status" value="1"/>
</dbReference>
<gene>
    <name evidence="9" type="ORF">TBC1_112045</name>
</gene>
<dbReference type="InterPro" id="IPR005746">
    <property type="entry name" value="Thioredoxin"/>
</dbReference>
<reference evidence="9" key="1">
    <citation type="journal article" date="2015" name="Genome Announc.">
        <title>Draft Genome Sequence of Bacteroidales Strain TBC1, a Novel Isolate from a Methanogenic Wastewater Treatment System.</title>
        <authorList>
            <person name="Tourlousse D.M."/>
            <person name="Matsuura N."/>
            <person name="Sun L."/>
            <person name="Toyonaga M."/>
            <person name="Kuroda K."/>
            <person name="Ohashi A."/>
            <person name="Cruz R."/>
            <person name="Yamaguchi T."/>
            <person name="Sekiguchi Y."/>
        </authorList>
    </citation>
    <scope>NUCLEOTIDE SEQUENCE [LARGE SCALE GENOMIC DNA]</scope>
    <source>
        <strain evidence="9">TBC1</strain>
    </source>
</reference>
<evidence type="ECO:0000256" key="3">
    <source>
        <dbReference type="ARBA" id="ARBA00022982"/>
    </source>
</evidence>
<sequence>MSTGLIIAITIVALFAVYMIYSFRRMKNMSAVPESEKIITLTDKNFLSQTKKGLVLVDFWAEWCMPCKVMGPVLNELAEDENFKAVVAKLNVDHYQPVSQQFGIRGIPTIILFKNGKEVDRIVGIKPKDFLIKQVNKHL</sequence>
<protein>
    <recommendedName>
        <fullName evidence="6">Thioredoxin</fullName>
    </recommendedName>
</protein>
<dbReference type="InterPro" id="IPR013766">
    <property type="entry name" value="Thioredoxin_domain"/>
</dbReference>
<keyword evidence="2" id="KW-0813">Transport</keyword>
<evidence type="ECO:0000256" key="6">
    <source>
        <dbReference type="NCBIfam" id="TIGR01068"/>
    </source>
</evidence>
<proteinExistence type="inferred from homology"/>
<dbReference type="GO" id="GO:0015035">
    <property type="term" value="F:protein-disulfide reductase activity"/>
    <property type="evidence" value="ECO:0007669"/>
    <property type="project" value="UniProtKB-UniRule"/>
</dbReference>
<dbReference type="STRING" id="1678841.TBC1_112045"/>
<dbReference type="InterPro" id="IPR036249">
    <property type="entry name" value="Thioredoxin-like_sf"/>
</dbReference>
<evidence type="ECO:0000259" key="8">
    <source>
        <dbReference type="PROSITE" id="PS51352"/>
    </source>
</evidence>
<dbReference type="PANTHER" id="PTHR45663:SF11">
    <property type="entry name" value="GEO12009P1"/>
    <property type="match status" value="1"/>
</dbReference>
<dbReference type="GO" id="GO:0005737">
    <property type="term" value="C:cytoplasm"/>
    <property type="evidence" value="ECO:0007669"/>
    <property type="project" value="TreeGrafter"/>
</dbReference>
<dbReference type="NCBIfam" id="TIGR01068">
    <property type="entry name" value="thioredoxin"/>
    <property type="match status" value="1"/>
</dbReference>
<dbReference type="PROSITE" id="PS51352">
    <property type="entry name" value="THIOREDOXIN_2"/>
    <property type="match status" value="1"/>
</dbReference>
<keyword evidence="7" id="KW-1133">Transmembrane helix</keyword>
<dbReference type="EMBL" id="DF968182">
    <property type="protein sequence ID" value="GAP43887.1"/>
    <property type="molecule type" value="Genomic_DNA"/>
</dbReference>
<feature type="transmembrane region" description="Helical" evidence="7">
    <location>
        <begin position="6"/>
        <end position="23"/>
    </location>
</feature>
<dbReference type="PATRIC" id="fig|1678841.3.peg.2286"/>
<keyword evidence="7" id="KW-0812">Transmembrane</keyword>
<keyword evidence="7" id="KW-0472">Membrane</keyword>
<accession>A0A0S7C519</accession>
<dbReference type="PANTHER" id="PTHR45663">
    <property type="entry name" value="GEO12009P1"/>
    <property type="match status" value="1"/>
</dbReference>
<evidence type="ECO:0000256" key="1">
    <source>
        <dbReference type="ARBA" id="ARBA00008987"/>
    </source>
</evidence>
<keyword evidence="5" id="KW-0676">Redox-active center</keyword>
<comment type="similarity">
    <text evidence="1">Belongs to the thioredoxin family.</text>
</comment>
<evidence type="ECO:0000256" key="2">
    <source>
        <dbReference type="ARBA" id="ARBA00022448"/>
    </source>
</evidence>
<evidence type="ECO:0000313" key="10">
    <source>
        <dbReference type="Proteomes" id="UP000053091"/>
    </source>
</evidence>
<dbReference type="CDD" id="cd02947">
    <property type="entry name" value="TRX_family"/>
    <property type="match status" value="1"/>
</dbReference>
<evidence type="ECO:0000256" key="5">
    <source>
        <dbReference type="ARBA" id="ARBA00023284"/>
    </source>
</evidence>
<name>A0A0S7C519_9BACT</name>
<dbReference type="FunFam" id="3.40.30.10:FF:000001">
    <property type="entry name" value="Thioredoxin"/>
    <property type="match status" value="1"/>
</dbReference>
<keyword evidence="4" id="KW-1015">Disulfide bond</keyword>
<keyword evidence="3" id="KW-0249">Electron transport</keyword>
<dbReference type="RefSeq" id="WP_236695652.1">
    <property type="nucleotide sequence ID" value="NZ_DF968182.1"/>
</dbReference>
<dbReference type="AlphaFoldDB" id="A0A0S7C519"/>